<dbReference type="InterPro" id="IPR035647">
    <property type="entry name" value="EFG_III/V"/>
</dbReference>
<dbReference type="InterPro" id="IPR041095">
    <property type="entry name" value="EFG_II"/>
</dbReference>
<dbReference type="GO" id="GO:0032790">
    <property type="term" value="P:ribosome disassembly"/>
    <property type="evidence" value="ECO:0007669"/>
    <property type="project" value="TreeGrafter"/>
</dbReference>
<dbReference type="Pfam" id="PF14492">
    <property type="entry name" value="EFG_III"/>
    <property type="match status" value="1"/>
</dbReference>
<dbReference type="InterPro" id="IPR009000">
    <property type="entry name" value="Transl_B-barrel_sf"/>
</dbReference>
<dbReference type="Gene3D" id="3.40.50.300">
    <property type="entry name" value="P-loop containing nucleotide triphosphate hydrolases"/>
    <property type="match status" value="1"/>
</dbReference>
<dbReference type="SUPFAM" id="SSF54980">
    <property type="entry name" value="EF-G C-terminal domain-like"/>
    <property type="match status" value="2"/>
</dbReference>
<dbReference type="Gene3D" id="3.30.70.870">
    <property type="entry name" value="Elongation Factor G (Translational Gtpase), domain 3"/>
    <property type="match status" value="1"/>
</dbReference>
<keyword evidence="4" id="KW-0342">GTP-binding</keyword>
<dbReference type="SUPFAM" id="SSF52540">
    <property type="entry name" value="P-loop containing nucleoside triphosphate hydrolases"/>
    <property type="match status" value="1"/>
</dbReference>
<dbReference type="InterPro" id="IPR014721">
    <property type="entry name" value="Ribsml_uS5_D2-typ_fold_subgr"/>
</dbReference>
<gene>
    <name evidence="7" type="primary">fusA</name>
    <name evidence="7" type="ORF">G5B42_10840</name>
</gene>
<dbReference type="NCBIfam" id="NF009381">
    <property type="entry name" value="PRK12740.1-5"/>
    <property type="match status" value="1"/>
</dbReference>
<dbReference type="Pfam" id="PF00009">
    <property type="entry name" value="GTP_EFTU"/>
    <property type="match status" value="1"/>
</dbReference>
<dbReference type="NCBIfam" id="TIGR00231">
    <property type="entry name" value="small_GTP"/>
    <property type="match status" value="1"/>
</dbReference>
<dbReference type="InterPro" id="IPR005517">
    <property type="entry name" value="Transl_elong_EFG/EF2_IV"/>
</dbReference>
<dbReference type="CDD" id="cd16262">
    <property type="entry name" value="EFG_III"/>
    <property type="match status" value="1"/>
</dbReference>
<keyword evidence="8" id="KW-1185">Reference proteome</keyword>
<evidence type="ECO:0000256" key="2">
    <source>
        <dbReference type="ARBA" id="ARBA00017872"/>
    </source>
</evidence>
<accession>A0A8J6LJL9</accession>
<dbReference type="AlphaFoldDB" id="A0A8J6LJL9"/>
<dbReference type="NCBIfam" id="NF009379">
    <property type="entry name" value="PRK12740.1-3"/>
    <property type="match status" value="1"/>
</dbReference>
<dbReference type="SUPFAM" id="SSF54211">
    <property type="entry name" value="Ribosomal protein S5 domain 2-like"/>
    <property type="match status" value="1"/>
</dbReference>
<dbReference type="InterPro" id="IPR027417">
    <property type="entry name" value="P-loop_NTPase"/>
</dbReference>
<dbReference type="InterPro" id="IPR000640">
    <property type="entry name" value="EFG_V-like"/>
</dbReference>
<proteinExistence type="inferred from homology"/>
<comment type="caution">
    <text evidence="7">The sequence shown here is derived from an EMBL/GenBank/DDBJ whole genome shotgun (WGS) entry which is preliminary data.</text>
</comment>
<dbReference type="InterPro" id="IPR004540">
    <property type="entry name" value="Transl_elong_EFG/EF2"/>
</dbReference>
<evidence type="ECO:0000256" key="5">
    <source>
        <dbReference type="NCBIfam" id="TIGR00484"/>
    </source>
</evidence>
<dbReference type="FunFam" id="3.40.50.300:FF:001994">
    <property type="entry name" value="Translation elongation factor G"/>
    <property type="match status" value="1"/>
</dbReference>
<dbReference type="GO" id="GO:0005525">
    <property type="term" value="F:GTP binding"/>
    <property type="evidence" value="ECO:0007669"/>
    <property type="project" value="UniProtKB-UniRule"/>
</dbReference>
<evidence type="ECO:0000256" key="1">
    <source>
        <dbReference type="ARBA" id="ARBA00005870"/>
    </source>
</evidence>
<dbReference type="GO" id="GO:0003924">
    <property type="term" value="F:GTPase activity"/>
    <property type="evidence" value="ECO:0007669"/>
    <property type="project" value="InterPro"/>
</dbReference>
<dbReference type="FunFam" id="3.30.230.10:FF:000003">
    <property type="entry name" value="Elongation factor G"/>
    <property type="match status" value="1"/>
</dbReference>
<dbReference type="PANTHER" id="PTHR43261">
    <property type="entry name" value="TRANSLATION ELONGATION FACTOR G-RELATED"/>
    <property type="match status" value="1"/>
</dbReference>
<dbReference type="InterPro" id="IPR020568">
    <property type="entry name" value="Ribosomal_Su5_D2-typ_SF"/>
</dbReference>
<evidence type="ECO:0000256" key="3">
    <source>
        <dbReference type="ARBA" id="ARBA00022741"/>
    </source>
</evidence>
<dbReference type="CDD" id="cd04088">
    <property type="entry name" value="EFG_mtEFG_II"/>
    <property type="match status" value="1"/>
</dbReference>
<dbReference type="CDD" id="cd03713">
    <property type="entry name" value="EFG_mtEFG_C"/>
    <property type="match status" value="1"/>
</dbReference>
<dbReference type="InterPro" id="IPR005225">
    <property type="entry name" value="Small_GTP-bd"/>
</dbReference>
<dbReference type="PANTHER" id="PTHR43261:SF6">
    <property type="entry name" value="ELONGATION FACTOR G-LIKE PROTEIN"/>
    <property type="match status" value="1"/>
</dbReference>
<dbReference type="Pfam" id="PF03764">
    <property type="entry name" value="EFG_IV"/>
    <property type="match status" value="1"/>
</dbReference>
<dbReference type="InterPro" id="IPR035649">
    <property type="entry name" value="EFG_V"/>
</dbReference>
<dbReference type="InterPro" id="IPR000795">
    <property type="entry name" value="T_Tr_GTP-bd_dom"/>
</dbReference>
<feature type="domain" description="Tr-type G" evidence="6">
    <location>
        <begin position="7"/>
        <end position="274"/>
    </location>
</feature>
<dbReference type="SMART" id="SM00889">
    <property type="entry name" value="EFG_IV"/>
    <property type="match status" value="1"/>
</dbReference>
<protein>
    <recommendedName>
        <fullName evidence="2 5">Elongation factor G</fullName>
    </recommendedName>
</protein>
<dbReference type="Gene3D" id="3.30.70.240">
    <property type="match status" value="1"/>
</dbReference>
<keyword evidence="7" id="KW-0648">Protein biosynthesis</keyword>
<keyword evidence="7" id="KW-0251">Elongation factor</keyword>
<evidence type="ECO:0000259" key="6">
    <source>
        <dbReference type="PROSITE" id="PS51722"/>
    </source>
</evidence>
<dbReference type="SMART" id="SM00838">
    <property type="entry name" value="EFG_C"/>
    <property type="match status" value="1"/>
</dbReference>
<dbReference type="Gene3D" id="2.40.30.10">
    <property type="entry name" value="Translation factors"/>
    <property type="match status" value="1"/>
</dbReference>
<dbReference type="InterPro" id="IPR047872">
    <property type="entry name" value="EFG_IV"/>
</dbReference>
<dbReference type="PRINTS" id="PR00315">
    <property type="entry name" value="ELONGATNFCT"/>
</dbReference>
<dbReference type="InterPro" id="IPR009022">
    <property type="entry name" value="EFG_III"/>
</dbReference>
<sequence length="688" mass="75518">MKSYNVDKIRNIALVGHGGCGKTMVAEAMLYQTKAVDRFGQVDDGTSVMDHDAEEIKRKISINTSLAPVEFEGHKINLLDTPGFFDFVGEVKAGVRVADAGLVVVCAVGGVEVGTEKVWAYLDERDLPRIVFINKMDRENANFHQVYEALKAKFGNKLIPVQIPIGAAENFKGIVDVITGKAYIDGKEAEVPAELKDQVEEYYHLLLEAAAETDDELLTKYLEGEELTKEEVLSGFRKGTMSNQIVPVMCGSALKNIGIDALMKKVVEALPSPADVKPEIVTNPQNNEETELKADPNGPTAALVFKTMADPFVGKLTLFRVYSGKVKSDSSLWNASQNQEERIGQLFLIKGKTQIPVAELAAGDLGAVAKLQVTKTNDTLCTKGAPYLLKKVDFPTPKFTLAVVAKNKGDEDKISGGLSRLEDEDPTLKVEKDTTTKEMLISGLGDLHLEVTISKLHKKFGAQVELKDPKIPYKETIKGKVQVEGKHKKQSGGRGQYGHVWLELEPLPPGGNFEFVDKIFGGAVPRQYIPAVEKGVRETMEEGVLAGYPVVDVKVTLYDGSYHSVDSSEMAFKIAASMAFKKGFMDANPILLEPIMNVTVTVPEEYMGDIIGDLNKKRGRILGMDPDQGYQIIRAHVPLSEMFKYAIDLRSITQGRGEFEMEFDHYEEVPANQAEAIIAQSKAEAAKE</sequence>
<dbReference type="Gene3D" id="3.30.230.10">
    <property type="match status" value="1"/>
</dbReference>
<comment type="similarity">
    <text evidence="1">Belongs to the TRAFAC class translation factor GTPase superfamily. Classic translation factor GTPase family. EF-G/EF-2 subfamily.</text>
</comment>
<dbReference type="CDD" id="cd01434">
    <property type="entry name" value="EFG_mtEFG1_IV"/>
    <property type="match status" value="1"/>
</dbReference>
<dbReference type="InterPro" id="IPR053905">
    <property type="entry name" value="EF-G-like_DII"/>
</dbReference>
<evidence type="ECO:0000313" key="8">
    <source>
        <dbReference type="Proteomes" id="UP000657177"/>
    </source>
</evidence>
<organism evidence="7 8">
    <name type="scientific">Capillibacterium thermochitinicola</name>
    <dbReference type="NCBI Taxonomy" id="2699427"/>
    <lineage>
        <taxon>Bacteria</taxon>
        <taxon>Bacillati</taxon>
        <taxon>Bacillota</taxon>
        <taxon>Capillibacterium</taxon>
    </lineage>
</organism>
<dbReference type="NCBIfam" id="TIGR00484">
    <property type="entry name" value="EF-G"/>
    <property type="match status" value="1"/>
</dbReference>
<reference evidence="7" key="1">
    <citation type="submission" date="2020-06" db="EMBL/GenBank/DDBJ databases">
        <title>Novel chitinolytic bacterium.</title>
        <authorList>
            <person name="Ungkulpasvich U."/>
            <person name="Kosugi A."/>
            <person name="Uke A."/>
        </authorList>
    </citation>
    <scope>NUCLEOTIDE SEQUENCE</scope>
    <source>
        <strain evidence="7">UUS1-1</strain>
    </source>
</reference>
<dbReference type="NCBIfam" id="NF009891">
    <property type="entry name" value="PRK13351.1-1"/>
    <property type="match status" value="1"/>
</dbReference>
<dbReference type="RefSeq" id="WP_181340490.1">
    <property type="nucleotide sequence ID" value="NZ_JAAKDE010000044.1"/>
</dbReference>
<dbReference type="SUPFAM" id="SSF50447">
    <property type="entry name" value="Translation proteins"/>
    <property type="match status" value="1"/>
</dbReference>
<dbReference type="FunFam" id="3.30.70.240:FF:000001">
    <property type="entry name" value="Elongation factor G"/>
    <property type="match status" value="1"/>
</dbReference>
<dbReference type="GO" id="GO:0003746">
    <property type="term" value="F:translation elongation factor activity"/>
    <property type="evidence" value="ECO:0007669"/>
    <property type="project" value="UniProtKB-UniRule"/>
</dbReference>
<name>A0A8J6LJL9_9FIRM</name>
<dbReference type="PROSITE" id="PS51722">
    <property type="entry name" value="G_TR_2"/>
    <property type="match status" value="1"/>
</dbReference>
<evidence type="ECO:0000313" key="7">
    <source>
        <dbReference type="EMBL" id="MBA2134026.1"/>
    </source>
</evidence>
<dbReference type="Pfam" id="PF22042">
    <property type="entry name" value="EF-G_D2"/>
    <property type="match status" value="1"/>
</dbReference>
<dbReference type="Pfam" id="PF00679">
    <property type="entry name" value="EFG_C"/>
    <property type="match status" value="1"/>
</dbReference>
<keyword evidence="3" id="KW-0547">Nucleotide-binding</keyword>
<dbReference type="Proteomes" id="UP000657177">
    <property type="component" value="Unassembled WGS sequence"/>
</dbReference>
<evidence type="ECO:0000256" key="4">
    <source>
        <dbReference type="ARBA" id="ARBA00023134"/>
    </source>
</evidence>
<dbReference type="CDD" id="cd04170">
    <property type="entry name" value="EF-G_bact"/>
    <property type="match status" value="1"/>
</dbReference>
<dbReference type="EMBL" id="JAAKDE010000044">
    <property type="protein sequence ID" value="MBA2134026.1"/>
    <property type="molecule type" value="Genomic_DNA"/>
</dbReference>